<feature type="domain" description="Calcineurin-like phosphoesterase" evidence="1">
    <location>
        <begin position="9"/>
        <end position="137"/>
    </location>
</feature>
<accession>B2KAY8</accession>
<name>B2KAY8_ELUMP</name>
<dbReference type="PANTHER" id="PTHR46546">
    <property type="entry name" value="SHEWANELLA-LIKE PROTEIN PHOSPHATASE 1"/>
    <property type="match status" value="1"/>
</dbReference>
<protein>
    <submittedName>
        <fullName evidence="2">Metallophosphoesterase</fullName>
    </submittedName>
</protein>
<dbReference type="Gene3D" id="3.60.21.10">
    <property type="match status" value="1"/>
</dbReference>
<dbReference type="SUPFAM" id="SSF56300">
    <property type="entry name" value="Metallo-dependent phosphatases"/>
    <property type="match status" value="1"/>
</dbReference>
<dbReference type="STRING" id="445932.Emin_0118"/>
<dbReference type="InterPro" id="IPR004843">
    <property type="entry name" value="Calcineurin-like_PHP"/>
</dbReference>
<keyword evidence="3" id="KW-1185">Reference proteome</keyword>
<gene>
    <name evidence="2" type="ordered locus">Emin_0118</name>
</gene>
<dbReference type="PANTHER" id="PTHR46546:SF4">
    <property type="entry name" value="SHEWANELLA-LIKE PROTEIN PHOSPHATASE 1"/>
    <property type="match status" value="1"/>
</dbReference>
<reference evidence="2 3" key="1">
    <citation type="journal article" date="2009" name="Appl. Environ. Microbiol.">
        <title>Genomic analysis of 'Elusimicrobium minutum,' the first cultivated representative of the phylum 'Elusimicrobia' (formerly termite group 1).</title>
        <authorList>
            <person name="Herlemann D.P.R."/>
            <person name="Geissinger O."/>
            <person name="Ikeda-Ohtsubo W."/>
            <person name="Kunin V."/>
            <person name="Sun H."/>
            <person name="Lapidus A."/>
            <person name="Hugenholtz P."/>
            <person name="Brune A."/>
        </authorList>
    </citation>
    <scope>NUCLEOTIDE SEQUENCE [LARGE SCALE GENOMIC DNA]</scope>
    <source>
        <strain evidence="2 3">Pei191</strain>
    </source>
</reference>
<dbReference type="AlphaFoldDB" id="B2KAY8"/>
<evidence type="ECO:0000313" key="3">
    <source>
        <dbReference type="Proteomes" id="UP000001029"/>
    </source>
</evidence>
<organism evidence="2 3">
    <name type="scientific">Elusimicrobium minutum (strain Pei191)</name>
    <dbReference type="NCBI Taxonomy" id="445932"/>
    <lineage>
        <taxon>Bacteria</taxon>
        <taxon>Pseudomonadati</taxon>
        <taxon>Elusimicrobiota</taxon>
        <taxon>Elusimicrobia</taxon>
        <taxon>Elusimicrobiales</taxon>
        <taxon>Elusimicrobiaceae</taxon>
        <taxon>Elusimicrobium</taxon>
    </lineage>
</organism>
<evidence type="ECO:0000259" key="1">
    <source>
        <dbReference type="Pfam" id="PF00149"/>
    </source>
</evidence>
<evidence type="ECO:0000313" key="2">
    <source>
        <dbReference type="EMBL" id="ACC97684.1"/>
    </source>
</evidence>
<dbReference type="KEGG" id="emi:Emin_0118"/>
<dbReference type="Proteomes" id="UP000001029">
    <property type="component" value="Chromosome"/>
</dbReference>
<dbReference type="GO" id="GO:0016787">
    <property type="term" value="F:hydrolase activity"/>
    <property type="evidence" value="ECO:0007669"/>
    <property type="project" value="InterPro"/>
</dbReference>
<dbReference type="Pfam" id="PF00149">
    <property type="entry name" value="Metallophos"/>
    <property type="match status" value="1"/>
</dbReference>
<dbReference type="EMBL" id="CP001055">
    <property type="protein sequence ID" value="ACC97684.1"/>
    <property type="molecule type" value="Genomic_DNA"/>
</dbReference>
<dbReference type="OrthoDB" id="7550081at2"/>
<dbReference type="InterPro" id="IPR029052">
    <property type="entry name" value="Metallo-depent_PP-like"/>
</dbReference>
<sequence>MTTPPKKDVFVLGDVHGHYDEFTIMLQAAELADSKLNWKGGNSIFVQMGDLIDRGPQSEKTDLLADKLQKQASEAGGEFVRLIGNHELEIIMGNFFISEMSKETAQKYQKKLIEGIYSGKYKAAYHQRGLLFTHAGACDKLLNILKMQLGSLTEAKVASLINNIFTNCVKHSFFKHPIFNISISRGGRDKYGGIFWEDLEDLYLSFPRSPVRQVVGHTMVDEVVVNPDKNIIATDIGLHRSIQYLKIHEKNIEVYTVS</sequence>
<dbReference type="HOGENOM" id="CLU_1076599_0_0_0"/>
<proteinExistence type="predicted"/>
<dbReference type="RefSeq" id="WP_012414299.1">
    <property type="nucleotide sequence ID" value="NC_010644.1"/>
</dbReference>